<organism evidence="2 3">
    <name type="scientific">Symbiodinium natans</name>
    <dbReference type="NCBI Taxonomy" id="878477"/>
    <lineage>
        <taxon>Eukaryota</taxon>
        <taxon>Sar</taxon>
        <taxon>Alveolata</taxon>
        <taxon>Dinophyceae</taxon>
        <taxon>Suessiales</taxon>
        <taxon>Symbiodiniaceae</taxon>
        <taxon>Symbiodinium</taxon>
    </lineage>
</organism>
<evidence type="ECO:0000313" key="2">
    <source>
        <dbReference type="EMBL" id="CAE7224746.1"/>
    </source>
</evidence>
<dbReference type="Proteomes" id="UP000604046">
    <property type="component" value="Unassembled WGS sequence"/>
</dbReference>
<accession>A0A812KBN8</accession>
<evidence type="ECO:0000313" key="3">
    <source>
        <dbReference type="Proteomes" id="UP000604046"/>
    </source>
</evidence>
<dbReference type="AlphaFoldDB" id="A0A812KBN8"/>
<protein>
    <submittedName>
        <fullName evidence="2">Uncharacterized protein</fullName>
    </submittedName>
</protein>
<feature type="region of interest" description="Disordered" evidence="1">
    <location>
        <begin position="153"/>
        <end position="206"/>
    </location>
</feature>
<gene>
    <name evidence="2" type="ORF">SNAT2548_LOCUS8590</name>
</gene>
<dbReference type="EMBL" id="CAJNDS010000645">
    <property type="protein sequence ID" value="CAE7224746.1"/>
    <property type="molecule type" value="Genomic_DNA"/>
</dbReference>
<keyword evidence="3" id="KW-1185">Reference proteome</keyword>
<comment type="caution">
    <text evidence="2">The sequence shown here is derived from an EMBL/GenBank/DDBJ whole genome shotgun (WGS) entry which is preliminary data.</text>
</comment>
<evidence type="ECO:0000256" key="1">
    <source>
        <dbReference type="SAM" id="MobiDB-lite"/>
    </source>
</evidence>
<sequence length="206" mass="23134">MSVTSKDEDWFSWASRLKVGDGLWYQRCEGTPVKATVEKICLTSRTCWVQYQVQPLKGGRQNRRALVKVEELMRVQQDQERLSSVASSIASEVASEQGSICEAGWASEGYTPTMAETMPAHRSLRSRGLSMVVSEDEDVVGARCRPQRAYSMVVEEEEEPQRRTATSMIFDDLESLDMSPSRTLPRHAVHAKNPTQHGQRDAGELV</sequence>
<dbReference type="OrthoDB" id="447203at2759"/>
<reference evidence="2" key="1">
    <citation type="submission" date="2021-02" db="EMBL/GenBank/DDBJ databases">
        <authorList>
            <person name="Dougan E. K."/>
            <person name="Rhodes N."/>
            <person name="Thang M."/>
            <person name="Chan C."/>
        </authorList>
    </citation>
    <scope>NUCLEOTIDE SEQUENCE</scope>
</reference>
<name>A0A812KBN8_9DINO</name>
<proteinExistence type="predicted"/>